<keyword evidence="2" id="KW-1133">Transmembrane helix</keyword>
<gene>
    <name evidence="3" type="ORF">EF384_03220</name>
</gene>
<feature type="transmembrane region" description="Helical" evidence="2">
    <location>
        <begin position="52"/>
        <end position="71"/>
    </location>
</feature>
<name>A0A3N4GDL4_9LACT</name>
<feature type="transmembrane region" description="Helical" evidence="2">
    <location>
        <begin position="145"/>
        <end position="166"/>
    </location>
</feature>
<keyword evidence="2" id="KW-0472">Membrane</keyword>
<dbReference type="Proteomes" id="UP000273977">
    <property type="component" value="Unassembled WGS sequence"/>
</dbReference>
<dbReference type="EMBL" id="RKMG01000007">
    <property type="protein sequence ID" value="RPA60879.1"/>
    <property type="molecule type" value="Genomic_DNA"/>
</dbReference>
<sequence length="172" mass="18939">MNTSTTYNWVLAALMAVITLIASYIVVPFGAIPFTLQTMVVVLTGLLLPRKYAVVAMFINAILLFVFKGAFIYSPSYGFIIGFIVAMVFARSAGSLKNEAWQQFTLRALGMNAIIYIFGLGYMYLALNFLLNTPITWAQTFMSGMIIFIPTDIIKNVAAIALAVALNKRIAK</sequence>
<dbReference type="AlphaFoldDB" id="A0A3N4GDL4"/>
<organism evidence="3 4">
    <name type="scientific">Aerococcus agrisoli</name>
    <dbReference type="NCBI Taxonomy" id="2487350"/>
    <lineage>
        <taxon>Bacteria</taxon>
        <taxon>Bacillati</taxon>
        <taxon>Bacillota</taxon>
        <taxon>Bacilli</taxon>
        <taxon>Lactobacillales</taxon>
        <taxon>Aerococcaceae</taxon>
        <taxon>Aerococcus</taxon>
    </lineage>
</organism>
<dbReference type="PANTHER" id="PTHR34295">
    <property type="entry name" value="BIOTIN TRANSPORTER BIOY"/>
    <property type="match status" value="1"/>
</dbReference>
<proteinExistence type="inferred from homology"/>
<dbReference type="OrthoDB" id="9803495at2"/>
<dbReference type="Pfam" id="PF02632">
    <property type="entry name" value="BioY"/>
    <property type="match status" value="1"/>
</dbReference>
<keyword evidence="2" id="KW-0812">Transmembrane</keyword>
<dbReference type="PANTHER" id="PTHR34295:SF1">
    <property type="entry name" value="BIOTIN TRANSPORTER BIOY"/>
    <property type="match status" value="1"/>
</dbReference>
<reference evidence="3 4" key="1">
    <citation type="submission" date="2018-11" db="EMBL/GenBank/DDBJ databases">
        <title>Aerococcus sp. SJQ22, whole genome shotgun sequence.</title>
        <authorList>
            <person name="Sun L."/>
            <person name="Gao X."/>
            <person name="Chen W."/>
            <person name="Huang K."/>
        </authorList>
    </citation>
    <scope>NUCLEOTIDE SEQUENCE [LARGE SCALE GENOMIC DNA]</scope>
    <source>
        <strain evidence="3 4">SJQ22</strain>
    </source>
</reference>
<dbReference type="GO" id="GO:0015225">
    <property type="term" value="F:biotin transmembrane transporter activity"/>
    <property type="evidence" value="ECO:0007669"/>
    <property type="project" value="InterPro"/>
</dbReference>
<dbReference type="InterPro" id="IPR003784">
    <property type="entry name" value="BioY"/>
</dbReference>
<dbReference type="Gene3D" id="1.10.1760.20">
    <property type="match status" value="1"/>
</dbReference>
<protein>
    <submittedName>
        <fullName evidence="3">Biotin transporter BioY</fullName>
    </submittedName>
</protein>
<feature type="transmembrane region" description="Helical" evidence="2">
    <location>
        <begin position="77"/>
        <end position="94"/>
    </location>
</feature>
<evidence type="ECO:0000256" key="2">
    <source>
        <dbReference type="SAM" id="Phobius"/>
    </source>
</evidence>
<evidence type="ECO:0000313" key="4">
    <source>
        <dbReference type="Proteomes" id="UP000273977"/>
    </source>
</evidence>
<evidence type="ECO:0000256" key="1">
    <source>
        <dbReference type="ARBA" id="ARBA00010692"/>
    </source>
</evidence>
<feature type="transmembrane region" description="Helical" evidence="2">
    <location>
        <begin position="6"/>
        <end position="31"/>
    </location>
</feature>
<dbReference type="GO" id="GO:0005886">
    <property type="term" value="C:plasma membrane"/>
    <property type="evidence" value="ECO:0007669"/>
    <property type="project" value="InterPro"/>
</dbReference>
<accession>A0A3N4GDL4</accession>
<comment type="caution">
    <text evidence="3">The sequence shown here is derived from an EMBL/GenBank/DDBJ whole genome shotgun (WGS) entry which is preliminary data.</text>
</comment>
<feature type="transmembrane region" description="Helical" evidence="2">
    <location>
        <begin position="106"/>
        <end position="125"/>
    </location>
</feature>
<evidence type="ECO:0000313" key="3">
    <source>
        <dbReference type="EMBL" id="RPA60879.1"/>
    </source>
</evidence>
<dbReference type="RefSeq" id="WP_123779554.1">
    <property type="nucleotide sequence ID" value="NZ_RKMG01000007.1"/>
</dbReference>
<keyword evidence="4" id="KW-1185">Reference proteome</keyword>
<comment type="similarity">
    <text evidence="1">Belongs to the BioY family.</text>
</comment>